<evidence type="ECO:0000256" key="1">
    <source>
        <dbReference type="SAM" id="MobiDB-lite"/>
    </source>
</evidence>
<dbReference type="EMBL" id="JBBNAG010000005">
    <property type="protein sequence ID" value="KAK9132105.1"/>
    <property type="molecule type" value="Genomic_DNA"/>
</dbReference>
<comment type="caution">
    <text evidence="2">The sequence shown here is derived from an EMBL/GenBank/DDBJ whole genome shotgun (WGS) entry which is preliminary data.</text>
</comment>
<dbReference type="AlphaFoldDB" id="A0AAP0JFN7"/>
<evidence type="ECO:0000313" key="3">
    <source>
        <dbReference type="Proteomes" id="UP001419268"/>
    </source>
</evidence>
<sequence>MSPGARSSLGGGISTRSYGRFLDSFDGTKRSFGRSLDHLDPPKDHRGKSAPPRFEPTPRGIRRRLMEPCTIELLWLNGTRLHEPTPLSREGVGSNRGGCGISLGWSFGRIEVELGSRRVLRAGRVPNIKVLLFVTAKPLPDGRSRAVRRSYPKRPWDLVDIPLPDSTRPLGHKYARFNDRVPRELVRLGGTRLLKRAYLCPWARVRVWGGGISTRSYGRFSDSFDGTKRSYGRSLGRYETI</sequence>
<gene>
    <name evidence="2" type="ORF">Scep_011633</name>
</gene>
<organism evidence="2 3">
    <name type="scientific">Stephania cephalantha</name>
    <dbReference type="NCBI Taxonomy" id="152367"/>
    <lineage>
        <taxon>Eukaryota</taxon>
        <taxon>Viridiplantae</taxon>
        <taxon>Streptophyta</taxon>
        <taxon>Embryophyta</taxon>
        <taxon>Tracheophyta</taxon>
        <taxon>Spermatophyta</taxon>
        <taxon>Magnoliopsida</taxon>
        <taxon>Ranunculales</taxon>
        <taxon>Menispermaceae</taxon>
        <taxon>Menispermoideae</taxon>
        <taxon>Cissampelideae</taxon>
        <taxon>Stephania</taxon>
    </lineage>
</organism>
<feature type="compositionally biased region" description="Basic and acidic residues" evidence="1">
    <location>
        <begin position="35"/>
        <end position="44"/>
    </location>
</feature>
<feature type="region of interest" description="Disordered" evidence="1">
    <location>
        <begin position="32"/>
        <end position="59"/>
    </location>
</feature>
<evidence type="ECO:0000313" key="2">
    <source>
        <dbReference type="EMBL" id="KAK9132105.1"/>
    </source>
</evidence>
<proteinExistence type="predicted"/>
<keyword evidence="3" id="KW-1185">Reference proteome</keyword>
<name>A0AAP0JFN7_9MAGN</name>
<reference evidence="2 3" key="1">
    <citation type="submission" date="2024-01" db="EMBL/GenBank/DDBJ databases">
        <title>Genome assemblies of Stephania.</title>
        <authorList>
            <person name="Yang L."/>
        </authorList>
    </citation>
    <scope>NUCLEOTIDE SEQUENCE [LARGE SCALE GENOMIC DNA]</scope>
    <source>
        <strain evidence="2">JXDWG</strain>
        <tissue evidence="2">Leaf</tissue>
    </source>
</reference>
<dbReference type="Proteomes" id="UP001419268">
    <property type="component" value="Unassembled WGS sequence"/>
</dbReference>
<protein>
    <submittedName>
        <fullName evidence="2">Uncharacterized protein</fullName>
    </submittedName>
</protein>
<accession>A0AAP0JFN7</accession>